<keyword evidence="1" id="KW-0812">Transmembrane</keyword>
<evidence type="ECO:0000256" key="1">
    <source>
        <dbReference type="SAM" id="Phobius"/>
    </source>
</evidence>
<comment type="caution">
    <text evidence="2">The sequence shown here is derived from an EMBL/GenBank/DDBJ whole genome shotgun (WGS) entry which is preliminary data.</text>
</comment>
<evidence type="ECO:0000313" key="2">
    <source>
        <dbReference type="EMBL" id="GAA4081358.1"/>
    </source>
</evidence>
<organism evidence="2 3">
    <name type="scientific">Flavobacterium cheonanense</name>
    <dbReference type="NCBI Taxonomy" id="706183"/>
    <lineage>
        <taxon>Bacteria</taxon>
        <taxon>Pseudomonadati</taxon>
        <taxon>Bacteroidota</taxon>
        <taxon>Flavobacteriia</taxon>
        <taxon>Flavobacteriales</taxon>
        <taxon>Flavobacteriaceae</taxon>
        <taxon>Flavobacterium</taxon>
    </lineage>
</organism>
<gene>
    <name evidence="2" type="ORF">GCM10022389_29300</name>
</gene>
<feature type="transmembrane region" description="Helical" evidence="1">
    <location>
        <begin position="45"/>
        <end position="76"/>
    </location>
</feature>
<reference evidence="3" key="1">
    <citation type="journal article" date="2019" name="Int. J. Syst. Evol. Microbiol.">
        <title>The Global Catalogue of Microorganisms (GCM) 10K type strain sequencing project: providing services to taxonomists for standard genome sequencing and annotation.</title>
        <authorList>
            <consortium name="The Broad Institute Genomics Platform"/>
            <consortium name="The Broad Institute Genome Sequencing Center for Infectious Disease"/>
            <person name="Wu L."/>
            <person name="Ma J."/>
        </authorList>
    </citation>
    <scope>NUCLEOTIDE SEQUENCE [LARGE SCALE GENOMIC DNA]</scope>
    <source>
        <strain evidence="3">JCM 17069</strain>
    </source>
</reference>
<keyword evidence="1" id="KW-0472">Membrane</keyword>
<protein>
    <submittedName>
        <fullName evidence="2">Uncharacterized protein</fullName>
    </submittedName>
</protein>
<dbReference type="EMBL" id="BAABCT010000017">
    <property type="protein sequence ID" value="GAA4081358.1"/>
    <property type="molecule type" value="Genomic_DNA"/>
</dbReference>
<keyword evidence="3" id="KW-1185">Reference proteome</keyword>
<keyword evidence="1" id="KW-1133">Transmembrane helix</keyword>
<sequence>MNNPIFQNPVGTIYKGTLQVKDFIVSINDLSVIQYTTIQNGKIDFFLIITSIVFTILSLVFKSLLILLIAFVIGLFSKFWIIEYHYLFFGIHKNQEIIVKEINKVNKKDIELFIKHFNIEKGIS</sequence>
<name>A0ABP7W5T2_9FLAO</name>
<dbReference type="Proteomes" id="UP001500367">
    <property type="component" value="Unassembled WGS sequence"/>
</dbReference>
<evidence type="ECO:0000313" key="3">
    <source>
        <dbReference type="Proteomes" id="UP001500367"/>
    </source>
</evidence>
<accession>A0ABP7W5T2</accession>
<proteinExistence type="predicted"/>
<dbReference type="RefSeq" id="WP_344817417.1">
    <property type="nucleotide sequence ID" value="NZ_BAABCT010000017.1"/>
</dbReference>